<keyword evidence="6 14" id="KW-0812">Transmembrane</keyword>
<evidence type="ECO:0000313" key="17">
    <source>
        <dbReference type="EMBL" id="QIG43829.1"/>
    </source>
</evidence>
<evidence type="ECO:0000256" key="3">
    <source>
        <dbReference type="ARBA" id="ARBA00022448"/>
    </source>
</evidence>
<feature type="coiled-coil region" evidence="16">
    <location>
        <begin position="54"/>
        <end position="139"/>
    </location>
</feature>
<gene>
    <name evidence="14" type="primary">atpF</name>
    <name evidence="17" type="ORF">G5V58_14570</name>
</gene>
<dbReference type="InterPro" id="IPR002146">
    <property type="entry name" value="ATP_synth_b/b'su_bac/chlpt"/>
</dbReference>
<dbReference type="GO" id="GO:0045259">
    <property type="term" value="C:proton-transporting ATP synthase complex"/>
    <property type="evidence" value="ECO:0007669"/>
    <property type="project" value="UniProtKB-KW"/>
</dbReference>
<keyword evidence="10 14" id="KW-0472">Membrane</keyword>
<proteinExistence type="inferred from homology"/>
<dbReference type="InterPro" id="IPR005864">
    <property type="entry name" value="ATP_synth_F0_bsu_bac"/>
</dbReference>
<evidence type="ECO:0000256" key="15">
    <source>
        <dbReference type="RuleBase" id="RU003848"/>
    </source>
</evidence>
<accession>A0A6G6WF41</accession>
<comment type="subcellular location">
    <subcellularLocation>
        <location evidence="1 14">Cell membrane</location>
        <topology evidence="1 14">Single-pass membrane protein</topology>
    </subcellularLocation>
</comment>
<evidence type="ECO:0000256" key="10">
    <source>
        <dbReference type="ARBA" id="ARBA00023136"/>
    </source>
</evidence>
<comment type="similarity">
    <text evidence="2 14 15">Belongs to the ATPase B chain family.</text>
</comment>
<protein>
    <recommendedName>
        <fullName evidence="14">ATP synthase subunit b</fullName>
    </recommendedName>
    <alternativeName>
        <fullName evidence="14">ATP synthase F(0) sector subunit b</fullName>
    </alternativeName>
    <alternativeName>
        <fullName evidence="14">ATPase subunit I</fullName>
    </alternativeName>
    <alternativeName>
        <fullName evidence="14">F-type ATPase subunit b</fullName>
        <shortName evidence="14">F-ATPase subunit b</shortName>
    </alternativeName>
</protein>
<evidence type="ECO:0000256" key="14">
    <source>
        <dbReference type="HAMAP-Rule" id="MF_01398"/>
    </source>
</evidence>
<evidence type="ECO:0000256" key="1">
    <source>
        <dbReference type="ARBA" id="ARBA00004162"/>
    </source>
</evidence>
<evidence type="ECO:0000313" key="18">
    <source>
        <dbReference type="Proteomes" id="UP000502996"/>
    </source>
</evidence>
<organism evidence="17 18">
    <name type="scientific">Nocardioides anomalus</name>
    <dbReference type="NCBI Taxonomy" id="2712223"/>
    <lineage>
        <taxon>Bacteria</taxon>
        <taxon>Bacillati</taxon>
        <taxon>Actinomycetota</taxon>
        <taxon>Actinomycetes</taxon>
        <taxon>Propionibacteriales</taxon>
        <taxon>Nocardioidaceae</taxon>
        <taxon>Nocardioides</taxon>
    </lineage>
</organism>
<dbReference type="EMBL" id="CP049257">
    <property type="protein sequence ID" value="QIG43829.1"/>
    <property type="molecule type" value="Genomic_DNA"/>
</dbReference>
<keyword evidence="18" id="KW-1185">Reference proteome</keyword>
<dbReference type="GO" id="GO:0046933">
    <property type="term" value="F:proton-transporting ATP synthase activity, rotational mechanism"/>
    <property type="evidence" value="ECO:0007669"/>
    <property type="project" value="UniProtKB-UniRule"/>
</dbReference>
<dbReference type="AlphaFoldDB" id="A0A6G6WF41"/>
<sequence length="196" mass="21242">MHSLTTALVVSAAEDGGGGTESNFLVPNATFFVELAAFALVFFILTKYVIPPINKAMTARQEAIRQEFAEAEQAKKDANSAEAEFKAQIADARKEAARIREEAHEQGKQIIEEAKQQAQAEQQRIKEQAQAQIAAERQQALTSLRAEVGTLATSLAGRIVGEALEDDERSGRVVDRFLADLESLETSKAARNGAPS</sequence>
<evidence type="ECO:0000256" key="12">
    <source>
        <dbReference type="ARBA" id="ARBA00025198"/>
    </source>
</evidence>
<evidence type="ECO:0000256" key="11">
    <source>
        <dbReference type="ARBA" id="ARBA00023310"/>
    </source>
</evidence>
<reference evidence="17 18" key="1">
    <citation type="submission" date="2020-02" db="EMBL/GenBank/DDBJ databases">
        <title>Full genome sequence of Nocardioides sp. R-3366.</title>
        <authorList>
            <person name="Im W.-T."/>
        </authorList>
    </citation>
    <scope>NUCLEOTIDE SEQUENCE [LARGE SCALE GENOMIC DNA]</scope>
    <source>
        <strain evidence="17 18">R-3366</strain>
    </source>
</reference>
<dbReference type="NCBIfam" id="NF004412">
    <property type="entry name" value="PRK05759.1-3"/>
    <property type="match status" value="1"/>
</dbReference>
<keyword evidence="5 14" id="KW-0138">CF(0)</keyword>
<keyword evidence="16" id="KW-0175">Coiled coil</keyword>
<evidence type="ECO:0000256" key="8">
    <source>
        <dbReference type="ARBA" id="ARBA00022989"/>
    </source>
</evidence>
<keyword evidence="11 14" id="KW-0066">ATP synthesis</keyword>
<dbReference type="InterPro" id="IPR050059">
    <property type="entry name" value="ATP_synthase_B_chain"/>
</dbReference>
<comment type="function">
    <text evidence="14">Component of the F(0) channel, it forms part of the peripheral stalk, linking F(1) to F(0).</text>
</comment>
<dbReference type="HAMAP" id="MF_01398">
    <property type="entry name" value="ATP_synth_b_bprime"/>
    <property type="match status" value="1"/>
</dbReference>
<evidence type="ECO:0000256" key="16">
    <source>
        <dbReference type="SAM" id="Coils"/>
    </source>
</evidence>
<evidence type="ECO:0000256" key="4">
    <source>
        <dbReference type="ARBA" id="ARBA00022475"/>
    </source>
</evidence>
<evidence type="ECO:0000256" key="7">
    <source>
        <dbReference type="ARBA" id="ARBA00022781"/>
    </source>
</evidence>
<dbReference type="SUPFAM" id="SSF81573">
    <property type="entry name" value="F1F0 ATP synthase subunit B, membrane domain"/>
    <property type="match status" value="1"/>
</dbReference>
<dbReference type="Gene3D" id="1.20.5.620">
    <property type="entry name" value="F1F0 ATP synthase subunit B, membrane domain"/>
    <property type="match status" value="1"/>
</dbReference>
<keyword evidence="7 14" id="KW-0375">Hydrogen ion transport</keyword>
<dbReference type="Pfam" id="PF00430">
    <property type="entry name" value="ATP-synt_B"/>
    <property type="match status" value="1"/>
</dbReference>
<dbReference type="InterPro" id="IPR028987">
    <property type="entry name" value="ATP_synth_B-like_membr_sf"/>
</dbReference>
<dbReference type="GO" id="GO:0046961">
    <property type="term" value="F:proton-transporting ATPase activity, rotational mechanism"/>
    <property type="evidence" value="ECO:0007669"/>
    <property type="project" value="TreeGrafter"/>
</dbReference>
<dbReference type="GO" id="GO:0005886">
    <property type="term" value="C:plasma membrane"/>
    <property type="evidence" value="ECO:0007669"/>
    <property type="project" value="UniProtKB-SubCell"/>
</dbReference>
<evidence type="ECO:0000256" key="13">
    <source>
        <dbReference type="ARBA" id="ARBA00025830"/>
    </source>
</evidence>
<keyword evidence="4 14" id="KW-1003">Cell membrane</keyword>
<dbReference type="PANTHER" id="PTHR33445">
    <property type="entry name" value="ATP SYNTHASE SUBUNIT B', CHLOROPLASTIC"/>
    <property type="match status" value="1"/>
</dbReference>
<keyword evidence="8 14" id="KW-1133">Transmembrane helix</keyword>
<evidence type="ECO:0000256" key="9">
    <source>
        <dbReference type="ARBA" id="ARBA00023065"/>
    </source>
</evidence>
<dbReference type="NCBIfam" id="TIGR01144">
    <property type="entry name" value="ATP_synt_b"/>
    <property type="match status" value="1"/>
</dbReference>
<dbReference type="Proteomes" id="UP000502996">
    <property type="component" value="Chromosome"/>
</dbReference>
<evidence type="ECO:0000256" key="5">
    <source>
        <dbReference type="ARBA" id="ARBA00022547"/>
    </source>
</evidence>
<feature type="transmembrane region" description="Helical" evidence="14">
    <location>
        <begin position="29"/>
        <end position="50"/>
    </location>
</feature>
<name>A0A6G6WF41_9ACTN</name>
<dbReference type="KEGG" id="nano:G5V58_14570"/>
<evidence type="ECO:0000256" key="2">
    <source>
        <dbReference type="ARBA" id="ARBA00005513"/>
    </source>
</evidence>
<dbReference type="PANTHER" id="PTHR33445:SF1">
    <property type="entry name" value="ATP SYNTHASE SUBUNIT B"/>
    <property type="match status" value="1"/>
</dbReference>
<evidence type="ECO:0000256" key="6">
    <source>
        <dbReference type="ARBA" id="ARBA00022692"/>
    </source>
</evidence>
<keyword evidence="3 14" id="KW-0813">Transport</keyword>
<comment type="subunit">
    <text evidence="13 14">F-type ATPases have 2 components, F(1) - the catalytic core - and F(0) - the membrane proton channel. F(1) has five subunits: alpha(3), beta(3), gamma(1), delta(1), epsilon(1). F(0) has three main subunits: a(1), b(2) and c(10-14). The alpha and beta chains form an alternating ring which encloses part of the gamma chain. F(1) is attached to F(0) by a central stalk formed by the gamma and epsilon chains, while a peripheral stalk is formed by the delta and b chains.</text>
</comment>
<comment type="function">
    <text evidence="12 14">F(1)F(0) ATP synthase produces ATP from ADP in the presence of a proton or sodium gradient. F-type ATPases consist of two structural domains, F(1) containing the extramembraneous catalytic core and F(0) containing the membrane proton channel, linked together by a central stalk and a peripheral stalk. During catalysis, ATP synthesis in the catalytic domain of F(1) is coupled via a rotary mechanism of the central stalk subunits to proton translocation.</text>
</comment>
<dbReference type="CDD" id="cd06503">
    <property type="entry name" value="ATP-synt_Fo_b"/>
    <property type="match status" value="1"/>
</dbReference>
<keyword evidence="9 14" id="KW-0406">Ion transport</keyword>